<reference evidence="6 7" key="1">
    <citation type="journal article" date="2011" name="Genome Biol.">
        <title>Comparative genome sequence analysis underscores mycoparasitism as the ancestral life style of Trichoderma.</title>
        <authorList>
            <person name="Kubicek C.P."/>
            <person name="Herrera-Estrella A."/>
            <person name="Seidl-Seiboth V."/>
            <person name="Martinez D.A."/>
            <person name="Druzhinina I.S."/>
            <person name="Thon M."/>
            <person name="Zeilinger S."/>
            <person name="Casas-Flores S."/>
            <person name="Horwitz B.A."/>
            <person name="Mukherjee P.K."/>
            <person name="Mukherjee M."/>
            <person name="Kredics L."/>
            <person name="Alcaraz L.D."/>
            <person name="Aerts A."/>
            <person name="Antal Z."/>
            <person name="Atanasova L."/>
            <person name="Cervantes-Badillo M.G."/>
            <person name="Challacombe J."/>
            <person name="Chertkov O."/>
            <person name="McCluskey K."/>
            <person name="Coulpier F."/>
            <person name="Deshpande N."/>
            <person name="von Doehren H."/>
            <person name="Ebbole D.J."/>
            <person name="Esquivel-Naranjo E.U."/>
            <person name="Fekete E."/>
            <person name="Flipphi M."/>
            <person name="Glaser F."/>
            <person name="Gomez-Rodriguez E.Y."/>
            <person name="Gruber S."/>
            <person name="Han C."/>
            <person name="Henrissat B."/>
            <person name="Hermosa R."/>
            <person name="Hernandez-Onate M."/>
            <person name="Karaffa L."/>
            <person name="Kosti I."/>
            <person name="Le Crom S."/>
            <person name="Lindquist E."/>
            <person name="Lucas S."/>
            <person name="Luebeck M."/>
            <person name="Luebeck P.S."/>
            <person name="Margeot A."/>
            <person name="Metz B."/>
            <person name="Misra M."/>
            <person name="Nevalainen H."/>
            <person name="Omann M."/>
            <person name="Packer N."/>
            <person name="Perrone G."/>
            <person name="Uresti-Rivera E.E."/>
            <person name="Salamov A."/>
            <person name="Schmoll M."/>
            <person name="Seiboth B."/>
            <person name="Shapiro H."/>
            <person name="Sukno S."/>
            <person name="Tamayo-Ramos J.A."/>
            <person name="Tisch D."/>
            <person name="Wiest A."/>
            <person name="Wilkinson H.H."/>
            <person name="Zhang M."/>
            <person name="Coutinho P.M."/>
            <person name="Kenerley C.M."/>
            <person name="Monte E."/>
            <person name="Baker S.E."/>
            <person name="Grigoriev I.V."/>
        </authorList>
    </citation>
    <scope>NUCLEOTIDE SEQUENCE [LARGE SCALE GENOMIC DNA]</scope>
    <source>
        <strain evidence="7">ATCC 20476 / IMI 206040</strain>
    </source>
</reference>
<keyword evidence="3" id="KW-0175">Coiled coil</keyword>
<dbReference type="STRING" id="452589.G9NR87"/>
<dbReference type="GO" id="GO:0005737">
    <property type="term" value="C:cytoplasm"/>
    <property type="evidence" value="ECO:0007669"/>
    <property type="project" value="UniProtKB-SubCell"/>
</dbReference>
<dbReference type="HOGENOM" id="CLU_1647750_0_0_1"/>
<evidence type="ECO:0000256" key="2">
    <source>
        <dbReference type="ARBA" id="ARBA00022490"/>
    </source>
</evidence>
<dbReference type="Pfam" id="PF07989">
    <property type="entry name" value="Cnn_1N"/>
    <property type="match status" value="1"/>
</dbReference>
<evidence type="ECO:0000256" key="3">
    <source>
        <dbReference type="SAM" id="Coils"/>
    </source>
</evidence>
<dbReference type="EMBL" id="ABDG02000021">
    <property type="protein sequence ID" value="EHK47055.1"/>
    <property type="molecule type" value="Genomic_DNA"/>
</dbReference>
<keyword evidence="2" id="KW-0963">Cytoplasm</keyword>
<dbReference type="eggNOG" id="ENOG502SSWS">
    <property type="taxonomic scope" value="Eukaryota"/>
</dbReference>
<feature type="domain" description="Centrosomin N-terminal motif 1" evidence="5">
    <location>
        <begin position="1"/>
        <end position="55"/>
    </location>
</feature>
<protein>
    <recommendedName>
        <fullName evidence="5">Centrosomin N-terminal motif 1 domain-containing protein</fullName>
    </recommendedName>
</protein>
<feature type="compositionally biased region" description="Polar residues" evidence="4">
    <location>
        <begin position="151"/>
        <end position="161"/>
    </location>
</feature>
<evidence type="ECO:0000313" key="7">
    <source>
        <dbReference type="Proteomes" id="UP000005426"/>
    </source>
</evidence>
<evidence type="ECO:0000256" key="4">
    <source>
        <dbReference type="SAM" id="MobiDB-lite"/>
    </source>
</evidence>
<comment type="subcellular location">
    <subcellularLocation>
        <location evidence="1">Cytoplasm</location>
    </subcellularLocation>
</comment>
<dbReference type="AlphaFoldDB" id="G9NR87"/>
<feature type="non-terminal residue" evidence="6">
    <location>
        <position position="161"/>
    </location>
</feature>
<dbReference type="GO" id="GO:0005815">
    <property type="term" value="C:microtubule organizing center"/>
    <property type="evidence" value="ECO:0007669"/>
    <property type="project" value="InterPro"/>
</dbReference>
<dbReference type="Proteomes" id="UP000005426">
    <property type="component" value="Unassembled WGS sequence"/>
</dbReference>
<organism evidence="6 7">
    <name type="scientific">Hypocrea atroviridis (strain ATCC 20476 / IMI 206040)</name>
    <name type="common">Trichoderma atroviride</name>
    <dbReference type="NCBI Taxonomy" id="452589"/>
    <lineage>
        <taxon>Eukaryota</taxon>
        <taxon>Fungi</taxon>
        <taxon>Dikarya</taxon>
        <taxon>Ascomycota</taxon>
        <taxon>Pezizomycotina</taxon>
        <taxon>Sordariomycetes</taxon>
        <taxon>Hypocreomycetidae</taxon>
        <taxon>Hypocreales</taxon>
        <taxon>Hypocreaceae</taxon>
        <taxon>Trichoderma</taxon>
    </lineage>
</organism>
<evidence type="ECO:0000256" key="1">
    <source>
        <dbReference type="ARBA" id="ARBA00004496"/>
    </source>
</evidence>
<proteinExistence type="predicted"/>
<evidence type="ECO:0000313" key="6">
    <source>
        <dbReference type="EMBL" id="EHK47055.1"/>
    </source>
</evidence>
<dbReference type="OrthoDB" id="10251744at2759"/>
<dbReference type="InterPro" id="IPR012943">
    <property type="entry name" value="Cnn_1N"/>
</dbReference>
<feature type="region of interest" description="Disordered" evidence="4">
    <location>
        <begin position="139"/>
        <end position="161"/>
    </location>
</feature>
<gene>
    <name evidence="6" type="ORF">TRIATDRAFT_180243</name>
</gene>
<feature type="coiled-coil region" evidence="3">
    <location>
        <begin position="16"/>
        <end position="71"/>
    </location>
</feature>
<keyword evidence="7" id="KW-1185">Reference proteome</keyword>
<feature type="non-terminal residue" evidence="6">
    <location>
        <position position="1"/>
    </location>
</feature>
<dbReference type="OMA" id="MKETCGE"/>
<accession>G9NR87</accession>
<sequence length="161" mass="18370">ENFDLKLELYHRREKQSTLESSIETLEKEKRQTEEMNETLLDELEKRDKAVEEAVAMIVMLEAKVDQLLQERNMVLQVEQEGFFCRQDMEQKYLRAINRVPSFLSEKSENTENLRNVYLGVRGSALSLARVTEGNIEVDNGATNGPAPGSPTLSVLSESSF</sequence>
<name>G9NR87_HYPAI</name>
<evidence type="ECO:0000259" key="5">
    <source>
        <dbReference type="Pfam" id="PF07989"/>
    </source>
</evidence>
<comment type="caution">
    <text evidence="6">The sequence shown here is derived from an EMBL/GenBank/DDBJ whole genome shotgun (WGS) entry which is preliminary data.</text>
</comment>